<evidence type="ECO:0000256" key="12">
    <source>
        <dbReference type="SAM" id="MobiDB-lite"/>
    </source>
</evidence>
<feature type="compositionally biased region" description="Basic residues" evidence="12">
    <location>
        <begin position="78"/>
        <end position="90"/>
    </location>
</feature>
<evidence type="ECO:0000313" key="14">
    <source>
        <dbReference type="Proteomes" id="UP001233999"/>
    </source>
</evidence>
<organism evidence="13 14">
    <name type="scientific">Diploptera punctata</name>
    <name type="common">Pacific beetle cockroach</name>
    <dbReference type="NCBI Taxonomy" id="6984"/>
    <lineage>
        <taxon>Eukaryota</taxon>
        <taxon>Metazoa</taxon>
        <taxon>Ecdysozoa</taxon>
        <taxon>Arthropoda</taxon>
        <taxon>Hexapoda</taxon>
        <taxon>Insecta</taxon>
        <taxon>Pterygota</taxon>
        <taxon>Neoptera</taxon>
        <taxon>Polyneoptera</taxon>
        <taxon>Dictyoptera</taxon>
        <taxon>Blattodea</taxon>
        <taxon>Blaberoidea</taxon>
        <taxon>Blaberidae</taxon>
        <taxon>Diplopterinae</taxon>
        <taxon>Diploptera</taxon>
    </lineage>
</organism>
<keyword evidence="8" id="KW-0539">Nucleus</keyword>
<feature type="repeat" description="WD" evidence="11">
    <location>
        <begin position="246"/>
        <end position="287"/>
    </location>
</feature>
<proteinExistence type="inferred from homology"/>
<dbReference type="InterPro" id="IPR015943">
    <property type="entry name" value="WD40/YVTN_repeat-like_dom_sf"/>
</dbReference>
<keyword evidence="6" id="KW-0805">Transcription regulation</keyword>
<keyword evidence="4 11" id="KW-0853">WD repeat</keyword>
<dbReference type="AlphaFoldDB" id="A0AAD7ZQ30"/>
<evidence type="ECO:0000256" key="1">
    <source>
        <dbReference type="ARBA" id="ARBA00004123"/>
    </source>
</evidence>
<feature type="non-terminal residue" evidence="13">
    <location>
        <position position="1"/>
    </location>
</feature>
<dbReference type="EMBL" id="JASPKZ010007387">
    <property type="protein sequence ID" value="KAJ9584613.1"/>
    <property type="molecule type" value="Genomic_DNA"/>
</dbReference>
<reference evidence="13" key="2">
    <citation type="submission" date="2023-05" db="EMBL/GenBank/DDBJ databases">
        <authorList>
            <person name="Fouks B."/>
        </authorList>
    </citation>
    <scope>NUCLEOTIDE SEQUENCE</scope>
    <source>
        <strain evidence="13">Stay&amp;Tobe</strain>
        <tissue evidence="13">Testes</tissue>
    </source>
</reference>
<dbReference type="GO" id="GO:0005634">
    <property type="term" value="C:nucleus"/>
    <property type="evidence" value="ECO:0007669"/>
    <property type="project" value="UniProtKB-SubCell"/>
</dbReference>
<feature type="compositionally biased region" description="Polar residues" evidence="12">
    <location>
        <begin position="57"/>
        <end position="77"/>
    </location>
</feature>
<dbReference type="InterPro" id="IPR036322">
    <property type="entry name" value="WD40_repeat_dom_sf"/>
</dbReference>
<feature type="repeat" description="WD" evidence="11">
    <location>
        <begin position="200"/>
        <end position="242"/>
    </location>
</feature>
<dbReference type="Pfam" id="PF00400">
    <property type="entry name" value="WD40"/>
    <property type="match status" value="3"/>
</dbReference>
<evidence type="ECO:0000256" key="11">
    <source>
        <dbReference type="PROSITE-ProRule" id="PRU00221"/>
    </source>
</evidence>
<dbReference type="Gene3D" id="2.130.10.10">
    <property type="entry name" value="YVTN repeat-like/Quinoprotein amine dehydrogenase"/>
    <property type="match status" value="1"/>
</dbReference>
<dbReference type="FunFam" id="2.130.10.10:FF:000056">
    <property type="entry name" value="Polycomb protein eed"/>
    <property type="match status" value="1"/>
</dbReference>
<evidence type="ECO:0000256" key="8">
    <source>
        <dbReference type="ARBA" id="ARBA00023242"/>
    </source>
</evidence>
<evidence type="ECO:0000256" key="9">
    <source>
        <dbReference type="ARBA" id="ARBA00072179"/>
    </source>
</evidence>
<keyword evidence="7" id="KW-0804">Transcription</keyword>
<comment type="caution">
    <text evidence="13">The sequence shown here is derived from an EMBL/GenBank/DDBJ whole genome shotgun (WGS) entry which is preliminary data.</text>
</comment>
<keyword evidence="5" id="KW-0677">Repeat</keyword>
<dbReference type="SUPFAM" id="SSF50978">
    <property type="entry name" value="WD40 repeat-like"/>
    <property type="match status" value="1"/>
</dbReference>
<gene>
    <name evidence="13" type="ORF">L9F63_021055</name>
</gene>
<sequence>MAALKMDDNRIVDGRRISFSRELWLTMNMIVFEIERSWKHESYERLKEDSGDDADETSSVGSTSTTDNTSRSETPTNKARKGRRGRKKVSKPIMKLQYKFSLKEDHAQPLFGAQFNHHLKEGQPLIFASVGSNRVSIYECPEGSGIKLLQCYADPDVDENYYTCAWSYDEDSGKPLLAVAGSRGIIRIFSPATMSCIRHYIGHGHAINELKFHPRDPNLLLSVSKDHALRLWNVKTDVCIAIFGGVEGHRDEVLSADFDLRGDRIMSCGMDHSLKLWRLDKDTMRDAIRGSYQFNAARSLRPFDSLKEHFPDFSTRDIHRNYVDCVRWLGDFVLSKSCENCIVCWKPGRLEDRELRSNETSVTIIHRFEYKECEIWFVRFAMDFWQKILALGNQVGRTFVWDLDVNDPTQSRCTTLTHPRCVAAIRQTSLSRDGSVLLCVCDDGTIWRWDKVVLF</sequence>
<dbReference type="Proteomes" id="UP001233999">
    <property type="component" value="Unassembled WGS sequence"/>
</dbReference>
<evidence type="ECO:0000256" key="2">
    <source>
        <dbReference type="ARBA" id="ARBA00008075"/>
    </source>
</evidence>
<comment type="similarity">
    <text evidence="2">Belongs to the WD repeat ESC family.</text>
</comment>
<comment type="subcellular location">
    <subcellularLocation>
        <location evidence="1">Nucleus</location>
    </subcellularLocation>
</comment>
<keyword evidence="14" id="KW-1185">Reference proteome</keyword>
<evidence type="ECO:0000256" key="5">
    <source>
        <dbReference type="ARBA" id="ARBA00022737"/>
    </source>
</evidence>
<protein>
    <recommendedName>
        <fullName evidence="9">Polycomb protein esc</fullName>
    </recommendedName>
    <alternativeName>
        <fullName evidence="10">Protein extra sex combs</fullName>
    </alternativeName>
</protein>
<dbReference type="InterPro" id="IPR001680">
    <property type="entry name" value="WD40_rpt"/>
</dbReference>
<dbReference type="PANTHER" id="PTHR10253">
    <property type="entry name" value="POLYCOMB PROTEIN"/>
    <property type="match status" value="1"/>
</dbReference>
<dbReference type="InterPro" id="IPR051243">
    <property type="entry name" value="PcG_WD-repeat"/>
</dbReference>
<evidence type="ECO:0000256" key="6">
    <source>
        <dbReference type="ARBA" id="ARBA00023015"/>
    </source>
</evidence>
<dbReference type="PROSITE" id="PS50294">
    <property type="entry name" value="WD_REPEATS_REGION"/>
    <property type="match status" value="2"/>
</dbReference>
<reference evidence="13" key="1">
    <citation type="journal article" date="2023" name="IScience">
        <title>Live-bearing cockroach genome reveals convergent evolutionary mechanisms linked to viviparity in insects and beyond.</title>
        <authorList>
            <person name="Fouks B."/>
            <person name="Harrison M.C."/>
            <person name="Mikhailova A.A."/>
            <person name="Marchal E."/>
            <person name="English S."/>
            <person name="Carruthers M."/>
            <person name="Jennings E.C."/>
            <person name="Chiamaka E.L."/>
            <person name="Frigard R.A."/>
            <person name="Pippel M."/>
            <person name="Attardo G.M."/>
            <person name="Benoit J.B."/>
            <person name="Bornberg-Bauer E."/>
            <person name="Tobe S.S."/>
        </authorList>
    </citation>
    <scope>NUCLEOTIDE SEQUENCE</scope>
    <source>
        <strain evidence="13">Stay&amp;Tobe</strain>
    </source>
</reference>
<dbReference type="InterPro" id="IPR019775">
    <property type="entry name" value="WD40_repeat_CS"/>
</dbReference>
<evidence type="ECO:0000313" key="13">
    <source>
        <dbReference type="EMBL" id="KAJ9584613.1"/>
    </source>
</evidence>
<name>A0AAD7ZQ30_DIPPU</name>
<evidence type="ECO:0000256" key="10">
    <source>
        <dbReference type="ARBA" id="ARBA00076259"/>
    </source>
</evidence>
<dbReference type="PROSITE" id="PS00678">
    <property type="entry name" value="WD_REPEATS_1"/>
    <property type="match status" value="1"/>
</dbReference>
<accession>A0AAD7ZQ30</accession>
<keyword evidence="3" id="KW-0678">Repressor</keyword>
<evidence type="ECO:0000256" key="7">
    <source>
        <dbReference type="ARBA" id="ARBA00023163"/>
    </source>
</evidence>
<evidence type="ECO:0000256" key="4">
    <source>
        <dbReference type="ARBA" id="ARBA00022574"/>
    </source>
</evidence>
<dbReference type="PROSITE" id="PS50082">
    <property type="entry name" value="WD_REPEATS_2"/>
    <property type="match status" value="2"/>
</dbReference>
<feature type="region of interest" description="Disordered" evidence="12">
    <location>
        <begin position="47"/>
        <end position="90"/>
    </location>
</feature>
<evidence type="ECO:0000256" key="3">
    <source>
        <dbReference type="ARBA" id="ARBA00022491"/>
    </source>
</evidence>
<dbReference type="SMART" id="SM00320">
    <property type="entry name" value="WD40"/>
    <property type="match status" value="6"/>
</dbReference>